<sequence>MYDLLNLKYKDCATTYSQSFTNGVTPTTQCTAWITFAAGLTCTSYSSLRIYGSNDPTGITITDSYVATAIAVALRANTTYSATANGYTWIVGACGGNEITATGTLCTCNTGYTLRPCFSGSNWGGIMGTTCGAATQTLSLDFS</sequence>
<dbReference type="EMBL" id="CAJNOM010000057">
    <property type="protein sequence ID" value="CAF0943432.1"/>
    <property type="molecule type" value="Genomic_DNA"/>
</dbReference>
<dbReference type="Proteomes" id="UP000663832">
    <property type="component" value="Unassembled WGS sequence"/>
</dbReference>
<keyword evidence="4" id="KW-1185">Reference proteome</keyword>
<dbReference type="OrthoDB" id="10012598at2759"/>
<proteinExistence type="predicted"/>
<reference evidence="1" key="1">
    <citation type="submission" date="2021-02" db="EMBL/GenBank/DDBJ databases">
        <authorList>
            <person name="Nowell W R."/>
        </authorList>
    </citation>
    <scope>NUCLEOTIDE SEQUENCE</scope>
</reference>
<dbReference type="Proteomes" id="UP000663877">
    <property type="component" value="Unassembled WGS sequence"/>
</dbReference>
<dbReference type="EMBL" id="CAJNOI010000021">
    <property type="protein sequence ID" value="CAF0837402.1"/>
    <property type="molecule type" value="Genomic_DNA"/>
</dbReference>
<dbReference type="EMBL" id="CAJNOM010000070">
    <property type="protein sequence ID" value="CAF0977185.1"/>
    <property type="molecule type" value="Genomic_DNA"/>
</dbReference>
<protein>
    <submittedName>
        <fullName evidence="1">Uncharacterized protein</fullName>
    </submittedName>
</protein>
<accession>A0A813VEW1</accession>
<evidence type="ECO:0000313" key="1">
    <source>
        <dbReference type="EMBL" id="CAF0837402.1"/>
    </source>
</evidence>
<evidence type="ECO:0000313" key="4">
    <source>
        <dbReference type="Proteomes" id="UP000663832"/>
    </source>
</evidence>
<evidence type="ECO:0000313" key="5">
    <source>
        <dbReference type="Proteomes" id="UP000663877"/>
    </source>
</evidence>
<dbReference type="AlphaFoldDB" id="A0A813VEW1"/>
<evidence type="ECO:0000313" key="2">
    <source>
        <dbReference type="EMBL" id="CAF0943432.1"/>
    </source>
</evidence>
<organism evidence="1 5">
    <name type="scientific">Adineta steineri</name>
    <dbReference type="NCBI Taxonomy" id="433720"/>
    <lineage>
        <taxon>Eukaryota</taxon>
        <taxon>Metazoa</taxon>
        <taxon>Spiralia</taxon>
        <taxon>Gnathifera</taxon>
        <taxon>Rotifera</taxon>
        <taxon>Eurotatoria</taxon>
        <taxon>Bdelloidea</taxon>
        <taxon>Adinetida</taxon>
        <taxon>Adinetidae</taxon>
        <taxon>Adineta</taxon>
    </lineage>
</organism>
<evidence type="ECO:0000313" key="3">
    <source>
        <dbReference type="EMBL" id="CAF0977185.1"/>
    </source>
</evidence>
<comment type="caution">
    <text evidence="1">The sequence shown here is derived from an EMBL/GenBank/DDBJ whole genome shotgun (WGS) entry which is preliminary data.</text>
</comment>
<gene>
    <name evidence="1" type="ORF">BJG266_LOCUS7124</name>
    <name evidence="2" type="ORF">QVE165_LOCUS11793</name>
    <name evidence="3" type="ORF">QVE165_LOCUS13661</name>
</gene>
<name>A0A813VEW1_9BILA</name>